<feature type="region of interest" description="Disordered" evidence="23">
    <location>
        <begin position="567"/>
        <end position="604"/>
    </location>
</feature>
<feature type="compositionally biased region" description="Basic and acidic residues" evidence="23">
    <location>
        <begin position="125"/>
        <end position="135"/>
    </location>
</feature>
<dbReference type="SUPFAM" id="SSF53335">
    <property type="entry name" value="S-adenosyl-L-methionine-dependent methyltransferases"/>
    <property type="match status" value="1"/>
</dbReference>
<dbReference type="GO" id="GO:0005730">
    <property type="term" value="C:nucleolus"/>
    <property type="evidence" value="ECO:0007669"/>
    <property type="project" value="UniProtKB-SubCell"/>
</dbReference>
<evidence type="ECO:0000256" key="8">
    <source>
        <dbReference type="ARBA" id="ARBA00022679"/>
    </source>
</evidence>
<reference evidence="24" key="1">
    <citation type="journal article" date="2023" name="G3 (Bethesda)">
        <title>A reference genome for the long-term kleptoplast-retaining sea slug Elysia crispata morphotype clarki.</title>
        <authorList>
            <person name="Eastman K.E."/>
            <person name="Pendleton A.L."/>
            <person name="Shaikh M.A."/>
            <person name="Suttiyut T."/>
            <person name="Ogas R."/>
            <person name="Tomko P."/>
            <person name="Gavelis G."/>
            <person name="Widhalm J.R."/>
            <person name="Wisecaver J.H."/>
        </authorList>
    </citation>
    <scope>NUCLEOTIDE SEQUENCE</scope>
    <source>
        <strain evidence="24">ECLA1</strain>
    </source>
</reference>
<keyword evidence="25" id="KW-1185">Reference proteome</keyword>
<evidence type="ECO:0000256" key="11">
    <source>
        <dbReference type="ARBA" id="ARBA00023163"/>
    </source>
</evidence>
<proteinExistence type="inferred from homology"/>
<evidence type="ECO:0000256" key="14">
    <source>
        <dbReference type="ARBA" id="ARBA00047418"/>
    </source>
</evidence>
<keyword evidence="8" id="KW-0808">Transferase</keyword>
<evidence type="ECO:0000256" key="20">
    <source>
        <dbReference type="ARBA" id="ARBA00064494"/>
    </source>
</evidence>
<dbReference type="GO" id="GO:0071164">
    <property type="term" value="F:RNA cap trimethylguanosine synthase activity"/>
    <property type="evidence" value="ECO:0007669"/>
    <property type="project" value="TreeGrafter"/>
</dbReference>
<protein>
    <recommendedName>
        <fullName evidence="4">Trimethylguanosine synthase</fullName>
    </recommendedName>
    <alternativeName>
        <fullName evidence="18">Cap-specific guanine-N(2) methyltransferase</fullName>
    </alternativeName>
    <alternativeName>
        <fullName evidence="21">Nuclear receptor coactivator 6-interacting protein</fullName>
    </alternativeName>
    <alternativeName>
        <fullName evidence="22">PRIP-interacting protein with methyltransferase motif</fullName>
    </alternativeName>
</protein>
<feature type="compositionally biased region" description="Acidic residues" evidence="23">
    <location>
        <begin position="108"/>
        <end position="124"/>
    </location>
</feature>
<dbReference type="PANTHER" id="PTHR14741">
    <property type="entry name" value="S-ADENOSYLMETHIONINE-DEPENDENT METHYLTRANSFERASE RELATED"/>
    <property type="match status" value="1"/>
</dbReference>
<keyword evidence="12" id="KW-0539">Nucleus</keyword>
<evidence type="ECO:0000256" key="2">
    <source>
        <dbReference type="ARBA" id="ARBA00004496"/>
    </source>
</evidence>
<evidence type="ECO:0000256" key="22">
    <source>
        <dbReference type="ARBA" id="ARBA00081504"/>
    </source>
</evidence>
<feature type="region of interest" description="Disordered" evidence="23">
    <location>
        <begin position="108"/>
        <end position="146"/>
    </location>
</feature>
<evidence type="ECO:0000256" key="13">
    <source>
        <dbReference type="ARBA" id="ARBA00025783"/>
    </source>
</evidence>
<evidence type="ECO:0000313" key="24">
    <source>
        <dbReference type="EMBL" id="KAK3784488.1"/>
    </source>
</evidence>
<evidence type="ECO:0000256" key="17">
    <source>
        <dbReference type="ARBA" id="ARBA00049075"/>
    </source>
</evidence>
<comment type="function">
    <text evidence="19">Catalyzes the 2 serial methylation steps for the conversion of the 7-monomethylguanosine (m(7)G) caps of snRNAs and snoRNAs to a 2,2,7-trimethylguanosine (m(2,2,7)G) cap structure. The enzyme is specific for guanine, and N7 methylation must precede N2 methylation. Hypermethylation of the m7G cap of U snRNAs leads to their concentration in nuclear foci, their colocalization with coilin and the formation of canonical Cajal bodies (CBs). Plays a role in transcriptional regulation.</text>
</comment>
<keyword evidence="9" id="KW-0949">S-adenosyl-L-methionine</keyword>
<comment type="catalytic activity">
    <reaction evidence="17">
        <text>a 5'-end (N(7)-methyl 5'-triphosphoguanosine)-ribonucleoside in snRNA + S-adenosyl-L-methionine = a 5'-end (N(2),N(7)-dimethyl 5'-triphosphoguanosine)-ribonucleoside in snRNA + S-adenosyl-L-homocysteine + H(+)</text>
        <dbReference type="Rhea" id="RHEA:78471"/>
        <dbReference type="Rhea" id="RHEA-COMP:19085"/>
        <dbReference type="Rhea" id="RHEA-COMP:19087"/>
        <dbReference type="ChEBI" id="CHEBI:15378"/>
        <dbReference type="ChEBI" id="CHEBI:57856"/>
        <dbReference type="ChEBI" id="CHEBI:59789"/>
        <dbReference type="ChEBI" id="CHEBI:156461"/>
        <dbReference type="ChEBI" id="CHEBI:172880"/>
    </reaction>
    <physiologicalReaction direction="left-to-right" evidence="17">
        <dbReference type="Rhea" id="RHEA:78472"/>
    </physiologicalReaction>
</comment>
<comment type="catalytic activity">
    <reaction evidence="16">
        <text>a 5'-end (N(2),N(7)-dimethyl 5'-triphosphoguanosine)-ribonucleoside in snRNA + S-adenosyl-L-methionine = a 5'-end (N(2),N(2),N(7)-trimethyl 5'-triphosphoguanosine)-ribonucleoside in snRNA + S-adenosyl-L-homocysteine + H(+)</text>
        <dbReference type="Rhea" id="RHEA:78479"/>
        <dbReference type="Rhea" id="RHEA-COMP:19087"/>
        <dbReference type="Rhea" id="RHEA-COMP:19089"/>
        <dbReference type="ChEBI" id="CHEBI:15378"/>
        <dbReference type="ChEBI" id="CHEBI:57856"/>
        <dbReference type="ChEBI" id="CHEBI:59789"/>
        <dbReference type="ChEBI" id="CHEBI:167623"/>
        <dbReference type="ChEBI" id="CHEBI:172880"/>
    </reaction>
    <physiologicalReaction direction="left-to-right" evidence="16">
        <dbReference type="Rhea" id="RHEA:78480"/>
    </physiologicalReaction>
</comment>
<feature type="region of interest" description="Disordered" evidence="23">
    <location>
        <begin position="732"/>
        <end position="752"/>
    </location>
</feature>
<evidence type="ECO:0000256" key="7">
    <source>
        <dbReference type="ARBA" id="ARBA00022603"/>
    </source>
</evidence>
<dbReference type="Gene3D" id="3.40.50.150">
    <property type="entry name" value="Vaccinia Virus protein VP39"/>
    <property type="match status" value="1"/>
</dbReference>
<dbReference type="Pfam" id="PF09445">
    <property type="entry name" value="Methyltransf_15"/>
    <property type="match status" value="1"/>
</dbReference>
<comment type="similarity">
    <text evidence="13">Belongs to the methyltransferase superfamily. Trimethylguanosine synthase family.</text>
</comment>
<organism evidence="24 25">
    <name type="scientific">Elysia crispata</name>
    <name type="common">lettuce slug</name>
    <dbReference type="NCBI Taxonomy" id="231223"/>
    <lineage>
        <taxon>Eukaryota</taxon>
        <taxon>Metazoa</taxon>
        <taxon>Spiralia</taxon>
        <taxon>Lophotrochozoa</taxon>
        <taxon>Mollusca</taxon>
        <taxon>Gastropoda</taxon>
        <taxon>Heterobranchia</taxon>
        <taxon>Euthyneura</taxon>
        <taxon>Panpulmonata</taxon>
        <taxon>Sacoglossa</taxon>
        <taxon>Placobranchoidea</taxon>
        <taxon>Plakobranchidae</taxon>
        <taxon>Elysia</taxon>
    </lineage>
</organism>
<keyword evidence="5" id="KW-0963">Cytoplasm</keyword>
<dbReference type="InterPro" id="IPR029063">
    <property type="entry name" value="SAM-dependent_MTases_sf"/>
</dbReference>
<feature type="compositionally biased region" description="Polar residues" evidence="23">
    <location>
        <begin position="136"/>
        <end position="145"/>
    </location>
</feature>
<dbReference type="GO" id="GO:0005737">
    <property type="term" value="C:cytoplasm"/>
    <property type="evidence" value="ECO:0007669"/>
    <property type="project" value="UniProtKB-SubCell"/>
</dbReference>
<evidence type="ECO:0000256" key="23">
    <source>
        <dbReference type="SAM" id="MobiDB-lite"/>
    </source>
</evidence>
<comment type="catalytic activity">
    <reaction evidence="15">
        <text>a 5'-end (N(7)-methyl 5'-triphosphoguanosine)-ribonucleoside in snoRNA + S-adenosyl-L-methionine = a 5'-end (N(2),N(7)-dimethyl 5'-triphosphoguanosine)-ribonucleoside in snoRNA + S-adenosyl-L-homocysteine + H(+)</text>
        <dbReference type="Rhea" id="RHEA:78475"/>
        <dbReference type="Rhea" id="RHEA-COMP:19086"/>
        <dbReference type="Rhea" id="RHEA-COMP:19088"/>
        <dbReference type="ChEBI" id="CHEBI:15378"/>
        <dbReference type="ChEBI" id="CHEBI:57856"/>
        <dbReference type="ChEBI" id="CHEBI:59789"/>
        <dbReference type="ChEBI" id="CHEBI:156461"/>
        <dbReference type="ChEBI" id="CHEBI:172880"/>
    </reaction>
    <physiologicalReaction direction="left-to-right" evidence="15">
        <dbReference type="Rhea" id="RHEA:78476"/>
    </physiologicalReaction>
</comment>
<evidence type="ECO:0000256" key="10">
    <source>
        <dbReference type="ARBA" id="ARBA00023015"/>
    </source>
</evidence>
<keyword evidence="11" id="KW-0804">Transcription</keyword>
<dbReference type="PANTHER" id="PTHR14741:SF32">
    <property type="entry name" value="TRIMETHYLGUANOSINE SYNTHASE"/>
    <property type="match status" value="1"/>
</dbReference>
<dbReference type="InterPro" id="IPR019012">
    <property type="entry name" value="RNA_cap_Gua-N2-MeTrfase"/>
</dbReference>
<gene>
    <name evidence="24" type="ORF">RRG08_004671</name>
</gene>
<dbReference type="EMBL" id="JAWDGP010002239">
    <property type="protein sequence ID" value="KAK3784488.1"/>
    <property type="molecule type" value="Genomic_DNA"/>
</dbReference>
<comment type="subcellular location">
    <subcellularLocation>
        <location evidence="2">Cytoplasm</location>
    </subcellularLocation>
    <subcellularLocation>
        <location evidence="1">Nucleus</location>
        <location evidence="1">Cajal body</location>
    </subcellularLocation>
    <subcellularLocation>
        <location evidence="3">Nucleus</location>
        <location evidence="3">Nucleolus</location>
    </subcellularLocation>
</comment>
<evidence type="ECO:0000256" key="6">
    <source>
        <dbReference type="ARBA" id="ARBA00022553"/>
    </source>
</evidence>
<dbReference type="Proteomes" id="UP001283361">
    <property type="component" value="Unassembled WGS sequence"/>
</dbReference>
<comment type="catalytic activity">
    <reaction evidence="14">
        <text>a 5'-end (N(2),N(7)-dimethyl 5'-triphosphoguanosine)-ribonucleoside in snoRNA + S-adenosyl-L-methionine = a 5'-end (N(2),N(2),N(7)-trimethyl 5'-triphosphoguanosine)-ribonucleoside in snoRNA + S-adenosyl-L-homocysteine + H(+)</text>
        <dbReference type="Rhea" id="RHEA:78507"/>
        <dbReference type="Rhea" id="RHEA-COMP:19088"/>
        <dbReference type="Rhea" id="RHEA-COMP:19090"/>
        <dbReference type="ChEBI" id="CHEBI:15378"/>
        <dbReference type="ChEBI" id="CHEBI:57856"/>
        <dbReference type="ChEBI" id="CHEBI:59789"/>
        <dbReference type="ChEBI" id="CHEBI:167623"/>
        <dbReference type="ChEBI" id="CHEBI:172880"/>
    </reaction>
    <physiologicalReaction direction="left-to-right" evidence="14">
        <dbReference type="Rhea" id="RHEA:78508"/>
    </physiologicalReaction>
</comment>
<accession>A0AAE1ABF4</accession>
<dbReference type="CDD" id="cd02440">
    <property type="entry name" value="AdoMet_MTases"/>
    <property type="match status" value="1"/>
</dbReference>
<dbReference type="FunFam" id="3.40.50.150:FF:000066">
    <property type="entry name" value="Trimethylguanosine synthase 1"/>
    <property type="match status" value="1"/>
</dbReference>
<evidence type="ECO:0000256" key="1">
    <source>
        <dbReference type="ARBA" id="ARBA00004408"/>
    </source>
</evidence>
<evidence type="ECO:0000256" key="16">
    <source>
        <dbReference type="ARBA" id="ARBA00048763"/>
    </source>
</evidence>
<dbReference type="GO" id="GO:0015030">
    <property type="term" value="C:Cajal body"/>
    <property type="evidence" value="ECO:0007669"/>
    <property type="project" value="UniProtKB-SubCell"/>
</dbReference>
<comment type="subunit">
    <text evidence="20">May form homooligomers. Interacts with CREBBP/CBP, EED/WAIT1, EP300/P300, NCOA6/PRIP, PPARBP/PBP and SMN.</text>
</comment>
<dbReference type="AlphaFoldDB" id="A0AAE1ABF4"/>
<evidence type="ECO:0000256" key="3">
    <source>
        <dbReference type="ARBA" id="ARBA00004604"/>
    </source>
</evidence>
<evidence type="ECO:0000256" key="5">
    <source>
        <dbReference type="ARBA" id="ARBA00022490"/>
    </source>
</evidence>
<evidence type="ECO:0000256" key="4">
    <source>
        <dbReference type="ARBA" id="ARBA00018517"/>
    </source>
</evidence>
<evidence type="ECO:0000313" key="25">
    <source>
        <dbReference type="Proteomes" id="UP001283361"/>
    </source>
</evidence>
<sequence length="981" mass="111810">MDIYRRLSRAEHSENYRQGSQTYCSVALGDQFILKNRHVKFLGEKKNQRKDLLFGTVVFKSKMWSKQQTLAEFRMFTCLTEDDTFESKLNVYVTRSLISEKEYHQEFYEDEEEFETDSDSSDTESLDKISPEKELSSPNSTSSADRATHLTEEVLQKNLNTDPDLLTKRLSTLGLGNFELSSSDSELSDSIPLGKNKTTKSRRRDDFLRRYLEGAAALEETVEETSQEAVCGTSCWDPEESWSEMEAMGLPTAFGSKRSKKSHKTKLSEKEIRSKFVSLWEQYGELLVYKSFVSIYPDYAPLYHQIAGCIPPLIEVEVSCEPDNISENFTDASLELNVGDETMGDFAAPEEKHCSCGISGTAPQEGRGKISSGKDLQTQYVESMNRSLEIKDPVGSETNDHITEELVSTEKCSNLDKPLASQGLNGKSLSDEKEGNIHSYAQSNTSEAAKSDHCYTSASNIDHHYSATEQRDEECNKDISNNSSHYDAVEITGYSQDEDQYSHEELITILKGTHEDLQNQIYWHLKQTANDWYRKCPDKEFDVTTIEEDLVAITQPYLQTLGWENAEEEEVEHTEEANDGDFRYFNEPRSEDEDVLEEASDKQKSIPQTLELLGLAVEKEEEKRQGRKRKVTHGSVIYKRKNILKEAKRLQLDFGRNPKPQAESAEEQCKPTHIVFDEEDNPIQVEREPGILKLSDFDSEANTFFNEEEQSNDVSEKDVQTNFDDISLTVSRKPKKNKRSKKKKYKSSDSDPVPDDIAGDAVLLKYWYQRYSLFRKFDDGIILDRESWFSVTPEAIAANIAERCRCDTIVDAFCGAGGNAIQFAFTCNRVIAIDIDEKKLEMARNNAEIYGVADRMEFILGDYLKLAPTLQADVVFLSPPWGGPEYINTEVYDLDNMAGFSAYPFCFISRKSISINLSEMRIFYDIVFFLPKNTDSEKLTALAGQGKQVEIEQNFLNNKLKTITAYFGELILGKKQTQHFY</sequence>
<evidence type="ECO:0000256" key="9">
    <source>
        <dbReference type="ARBA" id="ARBA00022691"/>
    </source>
</evidence>
<keyword evidence="6" id="KW-0597">Phosphoprotein</keyword>
<evidence type="ECO:0000256" key="19">
    <source>
        <dbReference type="ARBA" id="ARBA00057179"/>
    </source>
</evidence>
<evidence type="ECO:0000256" key="15">
    <source>
        <dbReference type="ARBA" id="ARBA00048740"/>
    </source>
</evidence>
<name>A0AAE1ABF4_9GAST</name>
<keyword evidence="7" id="KW-0489">Methyltransferase</keyword>
<comment type="caution">
    <text evidence="24">The sequence shown here is derived from an EMBL/GenBank/DDBJ whole genome shotgun (WGS) entry which is preliminary data.</text>
</comment>
<evidence type="ECO:0000256" key="12">
    <source>
        <dbReference type="ARBA" id="ARBA00023242"/>
    </source>
</evidence>
<evidence type="ECO:0000256" key="21">
    <source>
        <dbReference type="ARBA" id="ARBA00079339"/>
    </source>
</evidence>
<feature type="compositionally biased region" description="Basic and acidic residues" evidence="23">
    <location>
        <begin position="574"/>
        <end position="589"/>
    </location>
</feature>
<keyword evidence="10" id="KW-0805">Transcription regulation</keyword>
<feature type="compositionally biased region" description="Basic residues" evidence="23">
    <location>
        <begin position="732"/>
        <end position="745"/>
    </location>
</feature>
<evidence type="ECO:0000256" key="18">
    <source>
        <dbReference type="ARBA" id="ARBA00049790"/>
    </source>
</evidence>